<dbReference type="SMART" id="SM00642">
    <property type="entry name" value="Aamy"/>
    <property type="match status" value="1"/>
</dbReference>
<dbReference type="eggNOG" id="COG0366">
    <property type="taxonomic scope" value="Bacteria"/>
</dbReference>
<dbReference type="CAZy" id="GH13">
    <property type="family name" value="Glycoside Hydrolase Family 13"/>
</dbReference>
<evidence type="ECO:0000259" key="5">
    <source>
        <dbReference type="SMART" id="SM00642"/>
    </source>
</evidence>
<dbReference type="EMBL" id="AE017308">
    <property type="protein sequence ID" value="AAT27549.1"/>
    <property type="molecule type" value="Genomic_DNA"/>
</dbReference>
<dbReference type="InterPro" id="IPR006047">
    <property type="entry name" value="GH13_cat_dom"/>
</dbReference>
<feature type="coiled-coil region" evidence="4">
    <location>
        <begin position="70"/>
        <end position="97"/>
    </location>
</feature>
<dbReference type="Gene3D" id="3.20.20.80">
    <property type="entry name" value="Glycosidases"/>
    <property type="match status" value="1"/>
</dbReference>
<protein>
    <submittedName>
        <fullName evidence="6">Alpha, alpha phosphotrehalase</fullName>
        <ecNumber evidence="6">3.2.1.93</ecNumber>
    </submittedName>
</protein>
<dbReference type="InterPro" id="IPR017853">
    <property type="entry name" value="GH"/>
</dbReference>
<dbReference type="GO" id="GO:0004556">
    <property type="term" value="F:alpha-amylase activity"/>
    <property type="evidence" value="ECO:0007669"/>
    <property type="project" value="TreeGrafter"/>
</dbReference>
<dbReference type="KEGG" id="mmo:MMOB0630"/>
<accession>Q6KIM7</accession>
<keyword evidence="4" id="KW-0175">Coiled coil</keyword>
<dbReference type="Pfam" id="PF00128">
    <property type="entry name" value="Alpha-amylase"/>
    <property type="match status" value="1"/>
</dbReference>
<name>Q6KIM7_MYCM1</name>
<reference evidence="6 7" key="1">
    <citation type="journal article" date="2004" name="Genome Res.">
        <title>The complete genome and proteome of Mycoplasma mobile.</title>
        <authorList>
            <person name="Jaffe J.D."/>
            <person name="Stange-Thomann N."/>
            <person name="Smith C."/>
            <person name="DeCaprio D."/>
            <person name="Fisher S."/>
            <person name="Butler J."/>
            <person name="Calvo S."/>
            <person name="Elkins T."/>
            <person name="FitzGerald M.G."/>
            <person name="Hafez N."/>
            <person name="Kodira C.D."/>
            <person name="Major J."/>
            <person name="Wang S."/>
            <person name="Wilkinson J."/>
            <person name="Nicol R."/>
            <person name="Nusbaum C."/>
            <person name="Birren B."/>
            <person name="Berg H.C."/>
            <person name="Church G.M."/>
        </authorList>
    </citation>
    <scope>NUCLEOTIDE SEQUENCE [LARGE SCALE GENOMIC DNA]</scope>
    <source>
        <strain evidence="7">ATCC 43663 / 163K / NCTC 11711</strain>
    </source>
</reference>
<evidence type="ECO:0000256" key="2">
    <source>
        <dbReference type="ARBA" id="ARBA00022801"/>
    </source>
</evidence>
<evidence type="ECO:0000256" key="4">
    <source>
        <dbReference type="SAM" id="Coils"/>
    </source>
</evidence>
<proteinExistence type="inferred from homology"/>
<dbReference type="SUPFAM" id="SSF51011">
    <property type="entry name" value="Glycosyl hydrolase domain"/>
    <property type="match status" value="1"/>
</dbReference>
<evidence type="ECO:0000256" key="1">
    <source>
        <dbReference type="ARBA" id="ARBA00008061"/>
    </source>
</evidence>
<sequence>MKNVNSKKIVYQIYPSSFKDSKGTGRGDIKGIIEKLDYIKDLGVDYLWLSPIFKSPLKDNGYDVSDYLSINTLFGDLEDLKSLIKKAKEKNLKVMLDMVFNHTSTEHEWFKKWINNDPEYKDFYISKKSVGKPPTNWVSKFGGSAWKEYKKNNWYLHLFDETQADLNWENEKVKEKIKEVIRFYINLGVKGFRFDVINLISKSNFNEDETDGRKFYTDGKKVEDYLQELRNEFPKEGDFLTVGELSSTTMQKASIYSNLDKKRLDSAFTFHHLKIDYDEKGKFIYKKPDIKKLNEIFDTSFTETQKLNGYLAVFLNNHDQPRAVSRFIDEEFHNVGAKMLGMLTLSLPGDTYIYQGEEIGMKNPNFENKEDYKDVETLNYFKELKLEKANDGIKQKSRDNSRTPMQWNSEKNSGFSMVKPWINVAPSYKEINVEKQENDPNSILSFYRKMVKVSKSDKVFANGNITFLPYKENLIQFTRTYKNKTYYFIFSFSNKKISLDSKSNIIILYSNYEYEKNIIKPYQFIVGEISE</sequence>
<feature type="domain" description="Glycosyl hydrolase family 13 catalytic" evidence="5">
    <location>
        <begin position="12"/>
        <end position="402"/>
    </location>
</feature>
<keyword evidence="7" id="KW-1185">Reference proteome</keyword>
<dbReference type="OrthoDB" id="9805159at2"/>
<dbReference type="FunFam" id="3.20.20.80:FF:000064">
    <property type="entry name" value="Oligo-1,6-glucosidase"/>
    <property type="match status" value="1"/>
</dbReference>
<keyword evidence="3 6" id="KW-0326">Glycosidase</keyword>
<evidence type="ECO:0000256" key="3">
    <source>
        <dbReference type="ARBA" id="ARBA00023295"/>
    </source>
</evidence>
<dbReference type="RefSeq" id="WP_011264583.1">
    <property type="nucleotide sequence ID" value="NC_006908.1"/>
</dbReference>
<organism evidence="6 7">
    <name type="scientific">Mycoplasma mobile (strain ATCC 43663 / 163K / NCTC 11711)</name>
    <name type="common">Mesomycoplasma mobile</name>
    <dbReference type="NCBI Taxonomy" id="267748"/>
    <lineage>
        <taxon>Bacteria</taxon>
        <taxon>Bacillati</taxon>
        <taxon>Mycoplasmatota</taxon>
        <taxon>Mycoplasmoidales</taxon>
        <taxon>Metamycoplasmataceae</taxon>
        <taxon>Mesomycoplasma</taxon>
    </lineage>
</organism>
<dbReference type="AlphaFoldDB" id="Q6KIM7"/>
<dbReference type="PANTHER" id="PTHR10357">
    <property type="entry name" value="ALPHA-AMYLASE FAMILY MEMBER"/>
    <property type="match status" value="1"/>
</dbReference>
<dbReference type="NCBIfam" id="NF008183">
    <property type="entry name" value="PRK10933.1"/>
    <property type="match status" value="1"/>
</dbReference>
<dbReference type="GO" id="GO:0008788">
    <property type="term" value="F:alpha,alpha-phosphotrehalase activity"/>
    <property type="evidence" value="ECO:0007669"/>
    <property type="project" value="UniProtKB-EC"/>
</dbReference>
<dbReference type="HOGENOM" id="CLU_006462_1_1_14"/>
<dbReference type="PANTHER" id="PTHR10357:SF217">
    <property type="entry name" value="TREHALOSE-6-PHOSPHATE HYDROLASE"/>
    <property type="match status" value="1"/>
</dbReference>
<dbReference type="STRING" id="267748.MMOB0630"/>
<dbReference type="GO" id="GO:0009313">
    <property type="term" value="P:oligosaccharide catabolic process"/>
    <property type="evidence" value="ECO:0007669"/>
    <property type="project" value="TreeGrafter"/>
</dbReference>
<dbReference type="EC" id="3.2.1.93" evidence="6"/>
<dbReference type="SUPFAM" id="SSF51445">
    <property type="entry name" value="(Trans)glycosidases"/>
    <property type="match status" value="1"/>
</dbReference>
<evidence type="ECO:0000313" key="6">
    <source>
        <dbReference type="EMBL" id="AAT27549.1"/>
    </source>
</evidence>
<evidence type="ECO:0000313" key="7">
    <source>
        <dbReference type="Proteomes" id="UP000009072"/>
    </source>
</evidence>
<dbReference type="Gene3D" id="3.90.400.10">
    <property type="entry name" value="Oligo-1,6-glucosidase, Domain 2"/>
    <property type="match status" value="1"/>
</dbReference>
<gene>
    <name evidence="6" type="primary">treC</name>
    <name evidence="6" type="ordered locus">MMOB0630</name>
</gene>
<dbReference type="Proteomes" id="UP000009072">
    <property type="component" value="Chromosome"/>
</dbReference>
<comment type="similarity">
    <text evidence="1">Belongs to the glycosyl hydrolase 13 family.</text>
</comment>
<keyword evidence="2 6" id="KW-0378">Hydrolase</keyword>
<dbReference type="CDD" id="cd11333">
    <property type="entry name" value="AmyAc_SI_OligoGlu_DGase"/>
    <property type="match status" value="1"/>
</dbReference>
<dbReference type="InterPro" id="IPR045857">
    <property type="entry name" value="O16G_dom_2"/>
</dbReference>